<name>A0ABS1HDH0_9BACL</name>
<evidence type="ECO:0008006" key="4">
    <source>
        <dbReference type="Google" id="ProtNLM"/>
    </source>
</evidence>
<organism evidence="2 3">
    <name type="scientific">Viridibacillus soli</name>
    <dbReference type="NCBI Taxonomy" id="2798301"/>
    <lineage>
        <taxon>Bacteria</taxon>
        <taxon>Bacillati</taxon>
        <taxon>Bacillota</taxon>
        <taxon>Bacilli</taxon>
        <taxon>Bacillales</taxon>
        <taxon>Caryophanaceae</taxon>
        <taxon>Viridibacillus</taxon>
    </lineage>
</organism>
<evidence type="ECO:0000313" key="3">
    <source>
        <dbReference type="Proteomes" id="UP000618943"/>
    </source>
</evidence>
<gene>
    <name evidence="2" type="ORF">JFL43_22125</name>
</gene>
<keyword evidence="1" id="KW-0732">Signal</keyword>
<keyword evidence="3" id="KW-1185">Reference proteome</keyword>
<protein>
    <recommendedName>
        <fullName evidence="4">Secreted protein</fullName>
    </recommendedName>
</protein>
<comment type="caution">
    <text evidence="2">The sequence shown here is derived from an EMBL/GenBank/DDBJ whole genome shotgun (WGS) entry which is preliminary data.</text>
</comment>
<reference evidence="2 3" key="1">
    <citation type="submission" date="2020-12" db="EMBL/GenBank/DDBJ databases">
        <title>YIM B01967 draft genome.</title>
        <authorList>
            <person name="Yan X."/>
        </authorList>
    </citation>
    <scope>NUCLEOTIDE SEQUENCE [LARGE SCALE GENOMIC DNA]</scope>
    <source>
        <strain evidence="2 3">YIM B01967</strain>
    </source>
</reference>
<accession>A0ABS1HDH0</accession>
<evidence type="ECO:0000313" key="2">
    <source>
        <dbReference type="EMBL" id="MBK3497455.1"/>
    </source>
</evidence>
<dbReference type="RefSeq" id="WP_200750721.1">
    <property type="nucleotide sequence ID" value="NZ_JAEOAH010000091.1"/>
</dbReference>
<sequence length="126" mass="13592">MKNILKFCFGFSLIISSLFVLNVNSADAASKTASFVKGQYQVRSASVDVNSITKGLSIIGTNRSSNDFHISLIKDGTIIDGFNAPGNMFYDRYYLSTLSATPGNYYLLLTCPSENCVGGSTTISSF</sequence>
<feature type="chain" id="PRO_5046935799" description="Secreted protein" evidence="1">
    <location>
        <begin position="29"/>
        <end position="126"/>
    </location>
</feature>
<dbReference type="Proteomes" id="UP000618943">
    <property type="component" value="Unassembled WGS sequence"/>
</dbReference>
<evidence type="ECO:0000256" key="1">
    <source>
        <dbReference type="SAM" id="SignalP"/>
    </source>
</evidence>
<proteinExistence type="predicted"/>
<feature type="signal peptide" evidence="1">
    <location>
        <begin position="1"/>
        <end position="28"/>
    </location>
</feature>
<dbReference type="EMBL" id="JAEOAH010000091">
    <property type="protein sequence ID" value="MBK3497455.1"/>
    <property type="molecule type" value="Genomic_DNA"/>
</dbReference>